<feature type="compositionally biased region" description="Polar residues" evidence="1">
    <location>
        <begin position="82"/>
        <end position="94"/>
    </location>
</feature>
<proteinExistence type="predicted"/>
<evidence type="ECO:0000313" key="3">
    <source>
        <dbReference type="Proteomes" id="UP000565089"/>
    </source>
</evidence>
<name>A0A7W7GIL8_9ACTN</name>
<feature type="compositionally biased region" description="Gly residues" evidence="1">
    <location>
        <begin position="172"/>
        <end position="196"/>
    </location>
</feature>
<dbReference type="Proteomes" id="UP000565089">
    <property type="component" value="Unassembled WGS sequence"/>
</dbReference>
<feature type="compositionally biased region" description="Gly residues" evidence="1">
    <location>
        <begin position="239"/>
        <end position="248"/>
    </location>
</feature>
<dbReference type="AlphaFoldDB" id="A0A7W7GIL8"/>
<accession>A0A7W7GIL8</accession>
<feature type="region of interest" description="Disordered" evidence="1">
    <location>
        <begin position="467"/>
        <end position="503"/>
    </location>
</feature>
<protein>
    <submittedName>
        <fullName evidence="2">Uncharacterized protein</fullName>
    </submittedName>
</protein>
<feature type="compositionally biased region" description="Gly residues" evidence="1">
    <location>
        <begin position="136"/>
        <end position="151"/>
    </location>
</feature>
<gene>
    <name evidence="2" type="ORF">BJ965_004306</name>
</gene>
<feature type="compositionally biased region" description="Low complexity" evidence="1">
    <location>
        <begin position="486"/>
        <end position="503"/>
    </location>
</feature>
<feature type="compositionally biased region" description="Polar residues" evidence="1">
    <location>
        <begin position="609"/>
        <end position="618"/>
    </location>
</feature>
<reference evidence="2 3" key="1">
    <citation type="submission" date="2020-08" db="EMBL/GenBank/DDBJ databases">
        <title>Sequencing the genomes of 1000 actinobacteria strains.</title>
        <authorList>
            <person name="Klenk H.-P."/>
        </authorList>
    </citation>
    <scope>NUCLEOTIDE SEQUENCE [LARGE SCALE GENOMIC DNA]</scope>
    <source>
        <strain evidence="2 3">DSM 40483</strain>
    </source>
</reference>
<evidence type="ECO:0000256" key="1">
    <source>
        <dbReference type="SAM" id="MobiDB-lite"/>
    </source>
</evidence>
<evidence type="ECO:0000313" key="2">
    <source>
        <dbReference type="EMBL" id="MBB4714424.1"/>
    </source>
</evidence>
<dbReference type="GeneID" id="95796285"/>
<feature type="compositionally biased region" description="Low complexity" evidence="1">
    <location>
        <begin position="152"/>
        <end position="171"/>
    </location>
</feature>
<feature type="region of interest" description="Disordered" evidence="1">
    <location>
        <begin position="1"/>
        <end position="445"/>
    </location>
</feature>
<feature type="compositionally biased region" description="Low complexity" evidence="1">
    <location>
        <begin position="197"/>
        <end position="215"/>
    </location>
</feature>
<feature type="region of interest" description="Disordered" evidence="1">
    <location>
        <begin position="604"/>
        <end position="626"/>
    </location>
</feature>
<comment type="caution">
    <text evidence="2">The sequence shown here is derived from an EMBL/GenBank/DDBJ whole genome shotgun (WGS) entry which is preliminary data.</text>
</comment>
<dbReference type="EMBL" id="JACHMS010000001">
    <property type="protein sequence ID" value="MBB4714424.1"/>
    <property type="molecule type" value="Genomic_DNA"/>
</dbReference>
<organism evidence="2 3">
    <name type="scientific">Streptomyces luteogriseus</name>
    <dbReference type="NCBI Taxonomy" id="68233"/>
    <lineage>
        <taxon>Bacteria</taxon>
        <taxon>Bacillati</taxon>
        <taxon>Actinomycetota</taxon>
        <taxon>Actinomycetes</taxon>
        <taxon>Kitasatosporales</taxon>
        <taxon>Streptomycetaceae</taxon>
        <taxon>Streptomyces</taxon>
    </lineage>
</organism>
<dbReference type="RefSeq" id="WP_184910144.1">
    <property type="nucleotide sequence ID" value="NZ_JACHMS010000001.1"/>
</dbReference>
<feature type="compositionally biased region" description="Pro residues" evidence="1">
    <location>
        <begin position="328"/>
        <end position="338"/>
    </location>
</feature>
<sequence length="652" mass="63272">MTQSGQGEEPSARPAREGIVLPSDGGEPLLPGMTGGPADASGRRPAPPSTGGPQASAPAEGQTWGQPWGPDTQQTPPAPGRTWQSQPEQWSTAQPPAGGAGYDPYGTPGGVAPLPPEASGAPVAGQPPHSAAGYGPPAGGGPAQEGSGYGYPQGPAAGAYGAAAGSGQSQPGPGGAGSGNAGGQPPQGGSGYGYPQGAGLPPAAGAYGVPGGEAPRQPQPGAQTYGGGVPPASGAYGQPAGGASGGGAPQQPGAEAYGGGMPPASGAYGSGRPGAYGAAGGAPLPPPADEGATQYIPPVTGEAAAAATQYLPPVAPSADEGATQYIPPVVPGALPPETPAGEDPEATRFLGTGLRAGAGAGPLPPAAHPDAEATQYIPPVPGGDKQPPAEFDNLFRSDQGAESPAGATQQMPRVEQPQAPYGAPQPSHAPPAGGRSRGGGRSGSRVPVIAAVGIGIAVLGVGAGALLAVGGGGGDDDDSGDKKTVAASAPATDDSASPSADPARAQAVELDKLLADSGNSRSTVIKAVADVKGCDNLPGAAKDLRDAAKQRNQLVTRLSGIEVDRLPDHAALTTALTKAWRASASADNHYAAWADQTAGKKGCKKGQARATNQTQAGNRASGVASTEKAKAAGLWNGIAKKYGLTERQPTQL</sequence>
<feature type="compositionally biased region" description="Gly residues" evidence="1">
    <location>
        <begin position="268"/>
        <end position="280"/>
    </location>
</feature>
<keyword evidence="3" id="KW-1185">Reference proteome</keyword>